<sequence length="69" mass="7408">MAVPVPVYEVTCGNCGGEHHTAYVDAAAHDPSLLDLVIECDGCGRTLNEFVEVRCMTLVNEGESEVRNA</sequence>
<reference evidence="1" key="1">
    <citation type="submission" date="2023-03" db="EMBL/GenBank/DDBJ databases">
        <title>Draft assemblies of triclosan tolerant bacteria isolated from returned activated sludge.</title>
        <authorList>
            <person name="Van Hamelsveld S."/>
        </authorList>
    </citation>
    <scope>NUCLEOTIDE SEQUENCE</scope>
    <source>
        <strain evidence="1">GW210015_S63</strain>
    </source>
</reference>
<comment type="caution">
    <text evidence="1">The sequence shown here is derived from an EMBL/GenBank/DDBJ whole genome shotgun (WGS) entry which is preliminary data.</text>
</comment>
<evidence type="ECO:0000313" key="2">
    <source>
        <dbReference type="Proteomes" id="UP001220662"/>
    </source>
</evidence>
<evidence type="ECO:0000313" key="1">
    <source>
        <dbReference type="EMBL" id="MDF3840455.1"/>
    </source>
</evidence>
<dbReference type="Proteomes" id="UP001220662">
    <property type="component" value="Unassembled WGS sequence"/>
</dbReference>
<protein>
    <submittedName>
        <fullName evidence="1">Uncharacterized protein</fullName>
    </submittedName>
</protein>
<accession>A0AAW6P188</accession>
<dbReference type="AlphaFoldDB" id="A0AAW6P188"/>
<organism evidence="1 2">
    <name type="scientific">Pseudomonas citronellolis</name>
    <dbReference type="NCBI Taxonomy" id="53408"/>
    <lineage>
        <taxon>Bacteria</taxon>
        <taxon>Pseudomonadati</taxon>
        <taxon>Pseudomonadota</taxon>
        <taxon>Gammaproteobacteria</taxon>
        <taxon>Pseudomonadales</taxon>
        <taxon>Pseudomonadaceae</taxon>
        <taxon>Pseudomonas</taxon>
    </lineage>
</organism>
<name>A0AAW6P188_9PSED</name>
<dbReference type="RefSeq" id="WP_276213629.1">
    <property type="nucleotide sequence ID" value="NZ_CP141948.1"/>
</dbReference>
<gene>
    <name evidence="1" type="ORF">P3W55_01880</name>
</gene>
<dbReference type="EMBL" id="JARJLR010000042">
    <property type="protein sequence ID" value="MDF3840455.1"/>
    <property type="molecule type" value="Genomic_DNA"/>
</dbReference>
<proteinExistence type="predicted"/>